<evidence type="ECO:0000259" key="3">
    <source>
        <dbReference type="Pfam" id="PF13359"/>
    </source>
</evidence>
<dbReference type="Pfam" id="PF13359">
    <property type="entry name" value="DDE_Tnp_4"/>
    <property type="match status" value="1"/>
</dbReference>
<reference evidence="4" key="1">
    <citation type="submission" date="2023-10" db="EMBL/GenBank/DDBJ databases">
        <title>Genome assemblies of two species of porcelain crab, Petrolisthes cinctipes and Petrolisthes manimaculis (Anomura: Porcellanidae).</title>
        <authorList>
            <person name="Angst P."/>
        </authorList>
    </citation>
    <scope>NUCLEOTIDE SEQUENCE</scope>
    <source>
        <strain evidence="4">PB745_01</strain>
        <tissue evidence="4">Gill</tissue>
    </source>
</reference>
<protein>
    <recommendedName>
        <fullName evidence="3">DDE Tnp4 domain-containing protein</fullName>
    </recommendedName>
</protein>
<organism evidence="4 5">
    <name type="scientific">Petrolisthes cinctipes</name>
    <name type="common">Flat porcelain crab</name>
    <dbReference type="NCBI Taxonomy" id="88211"/>
    <lineage>
        <taxon>Eukaryota</taxon>
        <taxon>Metazoa</taxon>
        <taxon>Ecdysozoa</taxon>
        <taxon>Arthropoda</taxon>
        <taxon>Crustacea</taxon>
        <taxon>Multicrustacea</taxon>
        <taxon>Malacostraca</taxon>
        <taxon>Eumalacostraca</taxon>
        <taxon>Eucarida</taxon>
        <taxon>Decapoda</taxon>
        <taxon>Pleocyemata</taxon>
        <taxon>Anomura</taxon>
        <taxon>Galatheoidea</taxon>
        <taxon>Porcellanidae</taxon>
        <taxon>Petrolisthes</taxon>
    </lineage>
</organism>
<dbReference type="InterPro" id="IPR027806">
    <property type="entry name" value="HARBI1_dom"/>
</dbReference>
<dbReference type="AlphaFoldDB" id="A0AAE1L6F8"/>
<evidence type="ECO:0000256" key="1">
    <source>
        <dbReference type="ARBA" id="ARBA00001968"/>
    </source>
</evidence>
<proteinExistence type="predicted"/>
<dbReference type="Proteomes" id="UP001286313">
    <property type="component" value="Unassembled WGS sequence"/>
</dbReference>
<feature type="domain" description="DDE Tnp4" evidence="3">
    <location>
        <begin position="2"/>
        <end position="133"/>
    </location>
</feature>
<keyword evidence="2" id="KW-0479">Metal-binding</keyword>
<keyword evidence="5" id="KW-1185">Reference proteome</keyword>
<dbReference type="GO" id="GO:0046872">
    <property type="term" value="F:metal ion binding"/>
    <property type="evidence" value="ECO:0007669"/>
    <property type="project" value="UniProtKB-KW"/>
</dbReference>
<name>A0AAE1L6F8_PETCI</name>
<accession>A0AAE1L6F8</accession>
<sequence>MNYKFIFVDVGAIGSELDGDVFSHTYLSQLLERQNAKLHQAEFFTTDTAGLPMEYFFVGDDAFPLLTYLIKPYPCRALTKEERIYNYRIYRARSTVENAYGILDNRFRLFHIVICLRPVRPEFVVLASCILHNIVMPQPRRRRRRPGRPPSHTCHLEK</sequence>
<dbReference type="EMBL" id="JAWQEG010000033">
    <property type="protein sequence ID" value="KAK3895765.1"/>
    <property type="molecule type" value="Genomic_DNA"/>
</dbReference>
<comment type="caution">
    <text evidence="4">The sequence shown here is derived from an EMBL/GenBank/DDBJ whole genome shotgun (WGS) entry which is preliminary data.</text>
</comment>
<evidence type="ECO:0000313" key="5">
    <source>
        <dbReference type="Proteomes" id="UP001286313"/>
    </source>
</evidence>
<gene>
    <name evidence="4" type="ORF">Pcinc_000688</name>
</gene>
<evidence type="ECO:0000313" key="4">
    <source>
        <dbReference type="EMBL" id="KAK3895765.1"/>
    </source>
</evidence>
<comment type="cofactor">
    <cofactor evidence="1">
        <name>a divalent metal cation</name>
        <dbReference type="ChEBI" id="CHEBI:60240"/>
    </cofactor>
</comment>
<evidence type="ECO:0000256" key="2">
    <source>
        <dbReference type="ARBA" id="ARBA00022723"/>
    </source>
</evidence>